<name>A0ACC1J0M4_9FUNG</name>
<accession>A0ACC1J0M4</accession>
<comment type="caution">
    <text evidence="1">The sequence shown here is derived from an EMBL/GenBank/DDBJ whole genome shotgun (WGS) entry which is preliminary data.</text>
</comment>
<organism evidence="1 2">
    <name type="scientific">Linderina macrospora</name>
    <dbReference type="NCBI Taxonomy" id="4868"/>
    <lineage>
        <taxon>Eukaryota</taxon>
        <taxon>Fungi</taxon>
        <taxon>Fungi incertae sedis</taxon>
        <taxon>Zoopagomycota</taxon>
        <taxon>Kickxellomycotina</taxon>
        <taxon>Kickxellomycetes</taxon>
        <taxon>Kickxellales</taxon>
        <taxon>Kickxellaceae</taxon>
        <taxon>Linderina</taxon>
    </lineage>
</organism>
<reference evidence="1" key="1">
    <citation type="submission" date="2022-07" db="EMBL/GenBank/DDBJ databases">
        <title>Phylogenomic reconstructions and comparative analyses of Kickxellomycotina fungi.</title>
        <authorList>
            <person name="Reynolds N.K."/>
            <person name="Stajich J.E."/>
            <person name="Barry K."/>
            <person name="Grigoriev I.V."/>
            <person name="Crous P."/>
            <person name="Smith M.E."/>
        </authorList>
    </citation>
    <scope>NUCLEOTIDE SEQUENCE</scope>
    <source>
        <strain evidence="1">NRRL 5244</strain>
    </source>
</reference>
<proteinExistence type="predicted"/>
<feature type="non-terminal residue" evidence="1">
    <location>
        <position position="1"/>
    </location>
</feature>
<keyword evidence="2" id="KW-1185">Reference proteome</keyword>
<dbReference type="Proteomes" id="UP001150603">
    <property type="component" value="Unassembled WGS sequence"/>
</dbReference>
<dbReference type="EMBL" id="JANBPW010005212">
    <property type="protein sequence ID" value="KAJ1933115.1"/>
    <property type="molecule type" value="Genomic_DNA"/>
</dbReference>
<gene>
    <name evidence="1" type="ORF">FBU59_006143</name>
</gene>
<evidence type="ECO:0000313" key="1">
    <source>
        <dbReference type="EMBL" id="KAJ1933115.1"/>
    </source>
</evidence>
<protein>
    <submittedName>
        <fullName evidence="1">Uncharacterized protein</fullName>
    </submittedName>
</protein>
<sequence length="167" mass="18792">VLNYVLYGNQDTPKYDTPERPSYHGATGSDYEREILCLVNKERRRVNLHPLSLHPAVTQAAHEHSLYQARVGEMTHSDENYGPVGERLRNNGFNFAAAAENIADAPSASAKEVFDMWMSDPPHYENIVDPNVTYMGVSNVNGKWTQDFGSDSDTGRPEQAYYGEDYC</sequence>
<evidence type="ECO:0000313" key="2">
    <source>
        <dbReference type="Proteomes" id="UP001150603"/>
    </source>
</evidence>